<dbReference type="AlphaFoldDB" id="A0A9D1MGT2"/>
<protein>
    <recommendedName>
        <fullName evidence="2">Nucleoside transporter/FeoB GTPase Gate domain-containing protein</fullName>
    </recommendedName>
</protein>
<dbReference type="EMBL" id="DVNF01000045">
    <property type="protein sequence ID" value="HIU60024.1"/>
    <property type="molecule type" value="Genomic_DNA"/>
</dbReference>
<evidence type="ECO:0000313" key="4">
    <source>
        <dbReference type="Proteomes" id="UP000824094"/>
    </source>
</evidence>
<reference evidence="3" key="1">
    <citation type="submission" date="2020-10" db="EMBL/GenBank/DDBJ databases">
        <authorList>
            <person name="Gilroy R."/>
        </authorList>
    </citation>
    <scope>NUCLEOTIDE SEQUENCE</scope>
    <source>
        <strain evidence="3">18911</strain>
    </source>
</reference>
<dbReference type="Proteomes" id="UP000824094">
    <property type="component" value="Unassembled WGS sequence"/>
</dbReference>
<keyword evidence="1" id="KW-0812">Transmembrane</keyword>
<name>A0A9D1MGT2_9FIRM</name>
<sequence length="175" mass="18470">MNLVFSALSAASIILLLFLKPSATLPAFTEGAINALRLSLTLFSSYAFWLPIIGILEKSGVTEKLQKLFEPLIKRLFPGEKADTLTHISTNFAANFIGAGGAATPEGLKAAAGIADRKNLVTLVVMNSTAFQLIPTTVVAMRASLNAATDIILPSLIAAAITNITALILTKIFVK</sequence>
<feature type="transmembrane region" description="Helical" evidence="1">
    <location>
        <begin position="151"/>
        <end position="174"/>
    </location>
</feature>
<organism evidence="3 4">
    <name type="scientific">Candidatus Stercoripulliclostridium merdigallinarum</name>
    <dbReference type="NCBI Taxonomy" id="2840951"/>
    <lineage>
        <taxon>Bacteria</taxon>
        <taxon>Bacillati</taxon>
        <taxon>Bacillota</taxon>
        <taxon>Clostridia</taxon>
        <taxon>Eubacteriales</taxon>
        <taxon>Candidatus Stercoripulliclostridium</taxon>
    </lineage>
</organism>
<evidence type="ECO:0000259" key="2">
    <source>
        <dbReference type="Pfam" id="PF07670"/>
    </source>
</evidence>
<keyword evidence="1" id="KW-0472">Membrane</keyword>
<feature type="transmembrane region" description="Helical" evidence="1">
    <location>
        <begin position="120"/>
        <end position="145"/>
    </location>
</feature>
<proteinExistence type="predicted"/>
<accession>A0A9D1MGT2</accession>
<keyword evidence="1" id="KW-1133">Transmembrane helix</keyword>
<dbReference type="Pfam" id="PF07670">
    <property type="entry name" value="Gate"/>
    <property type="match status" value="1"/>
</dbReference>
<gene>
    <name evidence="3" type="ORF">IAB05_01390</name>
</gene>
<evidence type="ECO:0000256" key="1">
    <source>
        <dbReference type="SAM" id="Phobius"/>
    </source>
</evidence>
<feature type="transmembrane region" description="Helical" evidence="1">
    <location>
        <begin position="36"/>
        <end position="56"/>
    </location>
</feature>
<reference evidence="3" key="2">
    <citation type="journal article" date="2021" name="PeerJ">
        <title>Extensive microbial diversity within the chicken gut microbiome revealed by metagenomics and culture.</title>
        <authorList>
            <person name="Gilroy R."/>
            <person name="Ravi A."/>
            <person name="Getino M."/>
            <person name="Pursley I."/>
            <person name="Horton D.L."/>
            <person name="Alikhan N.F."/>
            <person name="Baker D."/>
            <person name="Gharbi K."/>
            <person name="Hall N."/>
            <person name="Watson M."/>
            <person name="Adriaenssens E.M."/>
            <person name="Foster-Nyarko E."/>
            <person name="Jarju S."/>
            <person name="Secka A."/>
            <person name="Antonio M."/>
            <person name="Oren A."/>
            <person name="Chaudhuri R.R."/>
            <person name="La Ragione R."/>
            <person name="Hildebrand F."/>
            <person name="Pallen M.J."/>
        </authorList>
    </citation>
    <scope>NUCLEOTIDE SEQUENCE</scope>
    <source>
        <strain evidence="3">18911</strain>
    </source>
</reference>
<evidence type="ECO:0000313" key="3">
    <source>
        <dbReference type="EMBL" id="HIU60024.1"/>
    </source>
</evidence>
<feature type="domain" description="Nucleoside transporter/FeoB GTPase Gate" evidence="2">
    <location>
        <begin position="41"/>
        <end position="141"/>
    </location>
</feature>
<comment type="caution">
    <text evidence="3">The sequence shown here is derived from an EMBL/GenBank/DDBJ whole genome shotgun (WGS) entry which is preliminary data.</text>
</comment>
<dbReference type="InterPro" id="IPR011642">
    <property type="entry name" value="Gate_dom"/>
</dbReference>